<dbReference type="GO" id="GO:0006520">
    <property type="term" value="P:amino acid metabolic process"/>
    <property type="evidence" value="ECO:0007669"/>
    <property type="project" value="UniProtKB-ARBA"/>
</dbReference>
<dbReference type="OrthoDB" id="58529at2759"/>
<dbReference type="InterPro" id="IPR016540">
    <property type="entry name" value="UCP008459"/>
</dbReference>
<evidence type="ECO:0000313" key="3">
    <source>
        <dbReference type="Proteomes" id="UP000054248"/>
    </source>
</evidence>
<protein>
    <recommendedName>
        <fullName evidence="1">CASTOR ACT domain-containing protein</fullName>
    </recommendedName>
</protein>
<dbReference type="EMBL" id="KN823047">
    <property type="protein sequence ID" value="KIO25194.1"/>
    <property type="molecule type" value="Genomic_DNA"/>
</dbReference>
<sequence>TRTPEEVSIVTDQIPADLDVQDSLWRCIKIKGPLTHDLTGILNNLSTPLKDAEVPIFAVSTWDTDYVLVPNNKVVEAVSALLSSGWRFLEEES</sequence>
<dbReference type="PANTHER" id="PTHR31131:SF6">
    <property type="entry name" value="CASTOR ACT DOMAIN-CONTAINING PROTEIN"/>
    <property type="match status" value="1"/>
</dbReference>
<accession>A0A0C3QHG6</accession>
<dbReference type="InterPro" id="IPR027795">
    <property type="entry name" value="CASTOR_ACT_dom"/>
</dbReference>
<dbReference type="InterPro" id="IPR045865">
    <property type="entry name" value="ACT-like_dom_sf"/>
</dbReference>
<dbReference type="Gene3D" id="3.30.2130.10">
    <property type="entry name" value="VC0802-like"/>
    <property type="match status" value="1"/>
</dbReference>
<feature type="domain" description="CASTOR ACT" evidence="1">
    <location>
        <begin position="23"/>
        <end position="81"/>
    </location>
</feature>
<evidence type="ECO:0000313" key="2">
    <source>
        <dbReference type="EMBL" id="KIO25194.1"/>
    </source>
</evidence>
<reference evidence="2 3" key="1">
    <citation type="submission" date="2014-04" db="EMBL/GenBank/DDBJ databases">
        <authorList>
            <consortium name="DOE Joint Genome Institute"/>
            <person name="Kuo A."/>
            <person name="Girlanda M."/>
            <person name="Perotto S."/>
            <person name="Kohler A."/>
            <person name="Nagy L.G."/>
            <person name="Floudas D."/>
            <person name="Copeland A."/>
            <person name="Barry K.W."/>
            <person name="Cichocki N."/>
            <person name="Veneault-Fourrey C."/>
            <person name="LaButti K."/>
            <person name="Lindquist E.A."/>
            <person name="Lipzen A."/>
            <person name="Lundell T."/>
            <person name="Morin E."/>
            <person name="Murat C."/>
            <person name="Sun H."/>
            <person name="Tunlid A."/>
            <person name="Henrissat B."/>
            <person name="Grigoriev I.V."/>
            <person name="Hibbett D.S."/>
            <person name="Martin F."/>
            <person name="Nordberg H.P."/>
            <person name="Cantor M.N."/>
            <person name="Hua S.X."/>
        </authorList>
    </citation>
    <scope>NUCLEOTIDE SEQUENCE [LARGE SCALE GENOMIC DNA]</scope>
    <source>
        <strain evidence="2 3">MUT 4182</strain>
    </source>
</reference>
<evidence type="ECO:0000259" key="1">
    <source>
        <dbReference type="Pfam" id="PF13840"/>
    </source>
</evidence>
<dbReference type="Pfam" id="PF13840">
    <property type="entry name" value="ACT_7"/>
    <property type="match status" value="1"/>
</dbReference>
<dbReference type="PANTHER" id="PTHR31131">
    <property type="entry name" value="CHROMOSOME 1, WHOLE GENOME SHOTGUN SEQUENCE"/>
    <property type="match status" value="1"/>
</dbReference>
<gene>
    <name evidence="2" type="ORF">M407DRAFT_244187</name>
</gene>
<keyword evidence="3" id="KW-1185">Reference proteome</keyword>
<reference evidence="3" key="2">
    <citation type="submission" date="2015-01" db="EMBL/GenBank/DDBJ databases">
        <title>Evolutionary Origins and Diversification of the Mycorrhizal Mutualists.</title>
        <authorList>
            <consortium name="DOE Joint Genome Institute"/>
            <consortium name="Mycorrhizal Genomics Consortium"/>
            <person name="Kohler A."/>
            <person name="Kuo A."/>
            <person name="Nagy L.G."/>
            <person name="Floudas D."/>
            <person name="Copeland A."/>
            <person name="Barry K.W."/>
            <person name="Cichocki N."/>
            <person name="Veneault-Fourrey C."/>
            <person name="LaButti K."/>
            <person name="Lindquist E.A."/>
            <person name="Lipzen A."/>
            <person name="Lundell T."/>
            <person name="Morin E."/>
            <person name="Murat C."/>
            <person name="Riley R."/>
            <person name="Ohm R."/>
            <person name="Sun H."/>
            <person name="Tunlid A."/>
            <person name="Henrissat B."/>
            <person name="Grigoriev I.V."/>
            <person name="Hibbett D.S."/>
            <person name="Martin F."/>
        </authorList>
    </citation>
    <scope>NUCLEOTIDE SEQUENCE [LARGE SCALE GENOMIC DNA]</scope>
    <source>
        <strain evidence="3">MUT 4182</strain>
    </source>
</reference>
<feature type="non-terminal residue" evidence="2">
    <location>
        <position position="1"/>
    </location>
</feature>
<dbReference type="GO" id="GO:0046394">
    <property type="term" value="P:carboxylic acid biosynthetic process"/>
    <property type="evidence" value="ECO:0007669"/>
    <property type="project" value="UniProtKB-ARBA"/>
</dbReference>
<dbReference type="HOGENOM" id="CLU_130568_0_0_1"/>
<dbReference type="SUPFAM" id="SSF55021">
    <property type="entry name" value="ACT-like"/>
    <property type="match status" value="1"/>
</dbReference>
<proteinExistence type="predicted"/>
<dbReference type="InterPro" id="IPR051719">
    <property type="entry name" value="CASTOR_mTORC1"/>
</dbReference>
<name>A0A0C3QHG6_9AGAM</name>
<dbReference type="Proteomes" id="UP000054248">
    <property type="component" value="Unassembled WGS sequence"/>
</dbReference>
<dbReference type="AlphaFoldDB" id="A0A0C3QHG6"/>
<dbReference type="PIRSF" id="PIRSF008459">
    <property type="entry name" value="UCP008459"/>
    <property type="match status" value="1"/>
</dbReference>
<organism evidence="2 3">
    <name type="scientific">Tulasnella calospora MUT 4182</name>
    <dbReference type="NCBI Taxonomy" id="1051891"/>
    <lineage>
        <taxon>Eukaryota</taxon>
        <taxon>Fungi</taxon>
        <taxon>Dikarya</taxon>
        <taxon>Basidiomycota</taxon>
        <taxon>Agaricomycotina</taxon>
        <taxon>Agaricomycetes</taxon>
        <taxon>Cantharellales</taxon>
        <taxon>Tulasnellaceae</taxon>
        <taxon>Tulasnella</taxon>
    </lineage>
</organism>